<evidence type="ECO:0000313" key="2">
    <source>
        <dbReference type="EMBL" id="NIR74893.1"/>
    </source>
</evidence>
<feature type="chain" id="PRO_5041978847" evidence="1">
    <location>
        <begin position="22"/>
        <end position="193"/>
    </location>
</feature>
<gene>
    <name evidence="2" type="ORF">GWO12_07235</name>
</gene>
<keyword evidence="1" id="KW-0732">Signal</keyword>
<protein>
    <submittedName>
        <fullName evidence="2">Uncharacterized protein</fullName>
    </submittedName>
</protein>
<evidence type="ECO:0000256" key="1">
    <source>
        <dbReference type="SAM" id="SignalP"/>
    </source>
</evidence>
<dbReference type="EMBL" id="JAACAK010000049">
    <property type="protein sequence ID" value="NIR74893.1"/>
    <property type="molecule type" value="Genomic_DNA"/>
</dbReference>
<dbReference type="AlphaFoldDB" id="A0AAE4Z8E9"/>
<organism evidence="2 3">
    <name type="scientific">Candidatus Kutchimonas denitrificans</name>
    <dbReference type="NCBI Taxonomy" id="3056748"/>
    <lineage>
        <taxon>Bacteria</taxon>
        <taxon>Pseudomonadati</taxon>
        <taxon>Gemmatimonadota</taxon>
        <taxon>Gemmatimonadia</taxon>
        <taxon>Candidatus Palauibacterales</taxon>
        <taxon>Candidatus Palauibacteraceae</taxon>
        <taxon>Candidatus Kutchimonas</taxon>
    </lineage>
</organism>
<feature type="signal peptide" evidence="1">
    <location>
        <begin position="1"/>
        <end position="21"/>
    </location>
</feature>
<reference evidence="2 3" key="1">
    <citation type="submission" date="2020-01" db="EMBL/GenBank/DDBJ databases">
        <title>Genomes assembled from Gulf of Kutch pelagic sediment metagenomes.</title>
        <authorList>
            <person name="Chandrashekar M."/>
            <person name="Mahajan M.S."/>
            <person name="Dave K.J."/>
            <person name="Vatsa P."/>
            <person name="Nathani N.M."/>
        </authorList>
    </citation>
    <scope>NUCLEOTIDE SEQUENCE [LARGE SCALE GENOMIC DNA]</scope>
    <source>
        <strain evidence="2">KS3-K002</strain>
    </source>
</reference>
<sequence length="193" mass="20439">MSYRTASTALFLLGLAATGLAQTDTTTPVPSPGDPAFEAIRARIDGVKRVRATTEWGRVELYGPELTPDGLRFGRAHFEKRPRGGVRDFHSPLPLDRVSRLDVRVGTPTYGAIVGTGAGVLLATAAFGLCGDSCDTGTGSKVGVYLGVTTLTTLVGAMIGRDGWGWRPIYRRERSSAAAARFSPGDGRVSLSR</sequence>
<comment type="caution">
    <text evidence="2">The sequence shown here is derived from an EMBL/GenBank/DDBJ whole genome shotgun (WGS) entry which is preliminary data.</text>
</comment>
<dbReference type="Proteomes" id="UP000702544">
    <property type="component" value="Unassembled WGS sequence"/>
</dbReference>
<evidence type="ECO:0000313" key="3">
    <source>
        <dbReference type="Proteomes" id="UP000702544"/>
    </source>
</evidence>
<name>A0AAE4Z8E9_9BACT</name>
<accession>A0AAE4Z8E9</accession>
<proteinExistence type="predicted"/>